<protein>
    <submittedName>
        <fullName evidence="2">Uncharacterized protein</fullName>
    </submittedName>
</protein>
<dbReference type="Proteomes" id="UP001500902">
    <property type="component" value="Unassembled WGS sequence"/>
</dbReference>
<feature type="compositionally biased region" description="Low complexity" evidence="1">
    <location>
        <begin position="1"/>
        <end position="14"/>
    </location>
</feature>
<comment type="caution">
    <text evidence="2">The sequence shown here is derived from an EMBL/GenBank/DDBJ whole genome shotgun (WGS) entry which is preliminary data.</text>
</comment>
<accession>A0ABP7D6D7</accession>
<evidence type="ECO:0000256" key="1">
    <source>
        <dbReference type="SAM" id="MobiDB-lite"/>
    </source>
</evidence>
<feature type="region of interest" description="Disordered" evidence="1">
    <location>
        <begin position="1"/>
        <end position="20"/>
    </location>
</feature>
<keyword evidence="3" id="KW-1185">Reference proteome</keyword>
<evidence type="ECO:0000313" key="3">
    <source>
        <dbReference type="Proteomes" id="UP001500902"/>
    </source>
</evidence>
<organism evidence="2 3">
    <name type="scientific">Nonomuraea antimicrobica</name>
    <dbReference type="NCBI Taxonomy" id="561173"/>
    <lineage>
        <taxon>Bacteria</taxon>
        <taxon>Bacillati</taxon>
        <taxon>Actinomycetota</taxon>
        <taxon>Actinomycetes</taxon>
        <taxon>Streptosporangiales</taxon>
        <taxon>Streptosporangiaceae</taxon>
        <taxon>Nonomuraea</taxon>
    </lineage>
</organism>
<name>A0ABP7D6D7_9ACTN</name>
<evidence type="ECO:0000313" key="2">
    <source>
        <dbReference type="EMBL" id="GAA3701512.1"/>
    </source>
</evidence>
<proteinExistence type="predicted"/>
<sequence>MSAALATTTPLTPARADHPSHLLPGSRAAGLAMAFKLIEFVQRRWRAVNGAHLVALDRAGALFIDGKLVERPAESPVPTAAQEFMIHRS</sequence>
<gene>
    <name evidence="2" type="ORF">GCM10022224_079230</name>
</gene>
<reference evidence="3" key="1">
    <citation type="journal article" date="2019" name="Int. J. Syst. Evol. Microbiol.">
        <title>The Global Catalogue of Microorganisms (GCM) 10K type strain sequencing project: providing services to taxonomists for standard genome sequencing and annotation.</title>
        <authorList>
            <consortium name="The Broad Institute Genomics Platform"/>
            <consortium name="The Broad Institute Genome Sequencing Center for Infectious Disease"/>
            <person name="Wu L."/>
            <person name="Ma J."/>
        </authorList>
    </citation>
    <scope>NUCLEOTIDE SEQUENCE [LARGE SCALE GENOMIC DNA]</scope>
    <source>
        <strain evidence="3">JCM 16904</strain>
    </source>
</reference>
<dbReference type="EMBL" id="BAAAZP010000163">
    <property type="protein sequence ID" value="GAA3701512.1"/>
    <property type="molecule type" value="Genomic_DNA"/>
</dbReference>